<dbReference type="AlphaFoldDB" id="A0A087T716"/>
<feature type="non-terminal residue" evidence="1">
    <location>
        <position position="58"/>
    </location>
</feature>
<name>A0A087T716_STEMI</name>
<evidence type="ECO:0000313" key="2">
    <source>
        <dbReference type="Proteomes" id="UP000054359"/>
    </source>
</evidence>
<sequence length="58" mass="7399">MLRIRRCWQRKANLWFSTWIQRRKILIVWKSRDQILKSYRSSFRTEKQSAKFIKILLW</sequence>
<keyword evidence="2" id="KW-1185">Reference proteome</keyword>
<dbReference type="Proteomes" id="UP000054359">
    <property type="component" value="Unassembled WGS sequence"/>
</dbReference>
<proteinExistence type="predicted"/>
<dbReference type="EMBL" id="KK113730">
    <property type="protein sequence ID" value="KFM60905.1"/>
    <property type="molecule type" value="Genomic_DNA"/>
</dbReference>
<gene>
    <name evidence="1" type="ORF">X975_06487</name>
</gene>
<reference evidence="1 2" key="1">
    <citation type="submission" date="2013-11" db="EMBL/GenBank/DDBJ databases">
        <title>Genome sequencing of Stegodyphus mimosarum.</title>
        <authorList>
            <person name="Bechsgaard J."/>
        </authorList>
    </citation>
    <scope>NUCLEOTIDE SEQUENCE [LARGE SCALE GENOMIC DNA]</scope>
</reference>
<accession>A0A087T716</accession>
<organism evidence="1 2">
    <name type="scientific">Stegodyphus mimosarum</name>
    <name type="common">African social velvet spider</name>
    <dbReference type="NCBI Taxonomy" id="407821"/>
    <lineage>
        <taxon>Eukaryota</taxon>
        <taxon>Metazoa</taxon>
        <taxon>Ecdysozoa</taxon>
        <taxon>Arthropoda</taxon>
        <taxon>Chelicerata</taxon>
        <taxon>Arachnida</taxon>
        <taxon>Araneae</taxon>
        <taxon>Araneomorphae</taxon>
        <taxon>Entelegynae</taxon>
        <taxon>Eresoidea</taxon>
        <taxon>Eresidae</taxon>
        <taxon>Stegodyphus</taxon>
    </lineage>
</organism>
<evidence type="ECO:0000313" key="1">
    <source>
        <dbReference type="EMBL" id="KFM60905.1"/>
    </source>
</evidence>
<protein>
    <submittedName>
        <fullName evidence="1">Uncharacterized protein</fullName>
    </submittedName>
</protein>